<dbReference type="EMBL" id="JBITGY010000001">
    <property type="protein sequence ID" value="MFI6496733.1"/>
    <property type="molecule type" value="Genomic_DNA"/>
</dbReference>
<dbReference type="Proteomes" id="UP001612741">
    <property type="component" value="Unassembled WGS sequence"/>
</dbReference>
<evidence type="ECO:0000256" key="1">
    <source>
        <dbReference type="SAM" id="MobiDB-lite"/>
    </source>
</evidence>
<feature type="compositionally biased region" description="Pro residues" evidence="1">
    <location>
        <begin position="91"/>
        <end position="105"/>
    </location>
</feature>
<protein>
    <submittedName>
        <fullName evidence="2">Uncharacterized protein</fullName>
    </submittedName>
</protein>
<dbReference type="RefSeq" id="WP_397079051.1">
    <property type="nucleotide sequence ID" value="NZ_JBITGY010000001.1"/>
</dbReference>
<organism evidence="2 3">
    <name type="scientific">Nonomuraea typhae</name>
    <dbReference type="NCBI Taxonomy" id="2603600"/>
    <lineage>
        <taxon>Bacteria</taxon>
        <taxon>Bacillati</taxon>
        <taxon>Actinomycetota</taxon>
        <taxon>Actinomycetes</taxon>
        <taxon>Streptosporangiales</taxon>
        <taxon>Streptosporangiaceae</taxon>
        <taxon>Nonomuraea</taxon>
    </lineage>
</organism>
<accession>A0ABW7YLF7</accession>
<reference evidence="2 3" key="1">
    <citation type="submission" date="2024-10" db="EMBL/GenBank/DDBJ databases">
        <title>The Natural Products Discovery Center: Release of the First 8490 Sequenced Strains for Exploring Actinobacteria Biosynthetic Diversity.</title>
        <authorList>
            <person name="Kalkreuter E."/>
            <person name="Kautsar S.A."/>
            <person name="Yang D."/>
            <person name="Bader C.D."/>
            <person name="Teijaro C.N."/>
            <person name="Fluegel L."/>
            <person name="Davis C.M."/>
            <person name="Simpson J.R."/>
            <person name="Lauterbach L."/>
            <person name="Steele A.D."/>
            <person name="Gui C."/>
            <person name="Meng S."/>
            <person name="Li G."/>
            <person name="Viehrig K."/>
            <person name="Ye F."/>
            <person name="Su P."/>
            <person name="Kiefer A.F."/>
            <person name="Nichols A."/>
            <person name="Cepeda A.J."/>
            <person name="Yan W."/>
            <person name="Fan B."/>
            <person name="Jiang Y."/>
            <person name="Adhikari A."/>
            <person name="Zheng C.-J."/>
            <person name="Schuster L."/>
            <person name="Cowan T.M."/>
            <person name="Smanski M.J."/>
            <person name="Chevrette M.G."/>
            <person name="De Carvalho L.P.S."/>
            <person name="Shen B."/>
        </authorList>
    </citation>
    <scope>NUCLEOTIDE SEQUENCE [LARGE SCALE GENOMIC DNA]</scope>
    <source>
        <strain evidence="2 3">NPDC050545</strain>
    </source>
</reference>
<evidence type="ECO:0000313" key="3">
    <source>
        <dbReference type="Proteomes" id="UP001612741"/>
    </source>
</evidence>
<evidence type="ECO:0000313" key="2">
    <source>
        <dbReference type="EMBL" id="MFI6496733.1"/>
    </source>
</evidence>
<keyword evidence="3" id="KW-1185">Reference proteome</keyword>
<comment type="caution">
    <text evidence="2">The sequence shown here is derived from an EMBL/GenBank/DDBJ whole genome shotgun (WGS) entry which is preliminary data.</text>
</comment>
<name>A0ABW7YLF7_9ACTN</name>
<feature type="region of interest" description="Disordered" evidence="1">
    <location>
        <begin position="86"/>
        <end position="112"/>
    </location>
</feature>
<sequence>MGVPGGHAVQVNRLADAQAVRDALRLCPGADLAVIVSDRVFNDYLSDGYGSLSPAEFRQVRVRAKADTYTAYLYVAGCDLHELADLDAYAPGPPDSEEPGPPPGGPGTLVYGSAHKITDSVVNETHEGDINVGDISLGGKH</sequence>
<gene>
    <name evidence="2" type="ORF">ACIBG2_05090</name>
</gene>
<proteinExistence type="predicted"/>